<keyword evidence="1" id="KW-0472">Membrane</keyword>
<sequence length="162" mass="17367">MIELLKGLPRELLVVVIATLPVVELRGSIPYAMGVLNMGSWQALGWSVLGNAIPALILLHFLGPMQRFLEKRLPVAQSWFTWLYGRSNERGQLISKYGPLGLFLFVAMPAPGTGAWTGCIVAFLLGLCPKKALAAVLAGVLLAGVIVTLAVSGTLAAFRHFV</sequence>
<feature type="transmembrane region" description="Helical" evidence="1">
    <location>
        <begin position="132"/>
        <end position="158"/>
    </location>
</feature>
<evidence type="ECO:0008006" key="4">
    <source>
        <dbReference type="Google" id="ProtNLM"/>
    </source>
</evidence>
<dbReference type="Pfam" id="PF06695">
    <property type="entry name" value="Sm_multidrug_ex"/>
    <property type="match status" value="1"/>
</dbReference>
<evidence type="ECO:0000313" key="2">
    <source>
        <dbReference type="EMBL" id="PHJ38368.1"/>
    </source>
</evidence>
<feature type="transmembrane region" description="Helical" evidence="1">
    <location>
        <begin position="100"/>
        <end position="126"/>
    </location>
</feature>
<dbReference type="InterPro" id="IPR009577">
    <property type="entry name" value="Sm_multidrug_ex"/>
</dbReference>
<feature type="transmembrane region" description="Helical" evidence="1">
    <location>
        <begin position="43"/>
        <end position="62"/>
    </location>
</feature>
<keyword evidence="3" id="KW-1185">Reference proteome</keyword>
<reference evidence="2 3" key="1">
    <citation type="submission" date="2013-09" db="EMBL/GenBank/DDBJ databases">
        <title>Biodegradation of hydrocarbons in the deep terrestrial subsurface : characterization of a microbial consortium composed of two Desulfotomaculum species originating from a deep geological formation.</title>
        <authorList>
            <person name="Aullo T."/>
            <person name="Berlendis S."/>
            <person name="Lascourreges J.-F."/>
            <person name="Dessort D."/>
            <person name="Saint-Laurent S."/>
            <person name="Schraauwers B."/>
            <person name="Mas J."/>
            <person name="Magot M."/>
            <person name="Ranchou-Peyruse A."/>
        </authorList>
    </citation>
    <scope>NUCLEOTIDE SEQUENCE [LARGE SCALE GENOMIC DNA]</scope>
    <source>
        <strain evidence="2 3">Bs107</strain>
    </source>
</reference>
<comment type="caution">
    <text evidence="2">The sequence shown here is derived from an EMBL/GenBank/DDBJ whole genome shotgun (WGS) entry which is preliminary data.</text>
</comment>
<evidence type="ECO:0000313" key="3">
    <source>
        <dbReference type="Proteomes" id="UP000222564"/>
    </source>
</evidence>
<dbReference type="AlphaFoldDB" id="A0A2C6ME18"/>
<organism evidence="2 3">
    <name type="scientific">Desulforamulus profundi</name>
    <dbReference type="NCBI Taxonomy" id="1383067"/>
    <lineage>
        <taxon>Bacteria</taxon>
        <taxon>Bacillati</taxon>
        <taxon>Bacillota</taxon>
        <taxon>Clostridia</taxon>
        <taxon>Eubacteriales</taxon>
        <taxon>Peptococcaceae</taxon>
        <taxon>Desulforamulus</taxon>
    </lineage>
</organism>
<dbReference type="Proteomes" id="UP000222564">
    <property type="component" value="Unassembled WGS sequence"/>
</dbReference>
<accession>A0A2C6ME18</accession>
<gene>
    <name evidence="2" type="ORF">P378_11085</name>
</gene>
<protein>
    <recommendedName>
        <fullName evidence="4">Small multidrug export protein</fullName>
    </recommendedName>
</protein>
<dbReference type="PANTHER" id="PTHR36007">
    <property type="entry name" value="TRANSPORT PROTEIN-RELATED"/>
    <property type="match status" value="1"/>
</dbReference>
<dbReference type="OrthoDB" id="360192at2"/>
<keyword evidence="1" id="KW-0812">Transmembrane</keyword>
<dbReference type="RefSeq" id="WP_099083129.1">
    <property type="nucleotide sequence ID" value="NZ_AWQQ01000054.1"/>
</dbReference>
<evidence type="ECO:0000256" key="1">
    <source>
        <dbReference type="SAM" id="Phobius"/>
    </source>
</evidence>
<feature type="transmembrane region" description="Helical" evidence="1">
    <location>
        <begin position="12"/>
        <end position="31"/>
    </location>
</feature>
<name>A0A2C6ME18_9FIRM</name>
<dbReference type="EMBL" id="AWQQ01000054">
    <property type="protein sequence ID" value="PHJ38368.1"/>
    <property type="molecule type" value="Genomic_DNA"/>
</dbReference>
<dbReference type="PANTHER" id="PTHR36007:SF2">
    <property type="entry name" value="TRANSPORT PROTEIN-RELATED"/>
    <property type="match status" value="1"/>
</dbReference>
<keyword evidence="1" id="KW-1133">Transmembrane helix</keyword>
<proteinExistence type="predicted"/>